<evidence type="ECO:0000313" key="9">
    <source>
        <dbReference type="EMBL" id="BBO22918.1"/>
    </source>
</evidence>
<dbReference type="InterPro" id="IPR003362">
    <property type="entry name" value="Bact_transf"/>
</dbReference>
<gene>
    <name evidence="9" type="ORF">NPRO_05130</name>
</gene>
<comment type="subcellular location">
    <subcellularLocation>
        <location evidence="1">Membrane</location>
        <topology evidence="1">Multi-pass membrane protein</topology>
    </subcellularLocation>
</comment>
<dbReference type="KEGG" id="npy:NPRO_05130"/>
<evidence type="ECO:0000256" key="7">
    <source>
        <dbReference type="SAM" id="Phobius"/>
    </source>
</evidence>
<evidence type="ECO:0000256" key="1">
    <source>
        <dbReference type="ARBA" id="ARBA00004141"/>
    </source>
</evidence>
<dbReference type="GO" id="GO:0016020">
    <property type="term" value="C:membrane"/>
    <property type="evidence" value="ECO:0007669"/>
    <property type="project" value="UniProtKB-SubCell"/>
</dbReference>
<dbReference type="EMBL" id="AP021858">
    <property type="protein sequence ID" value="BBO22918.1"/>
    <property type="molecule type" value="Genomic_DNA"/>
</dbReference>
<name>A0A809R8D4_9BACT</name>
<evidence type="ECO:0000256" key="6">
    <source>
        <dbReference type="ARBA" id="ARBA00023136"/>
    </source>
</evidence>
<dbReference type="Pfam" id="PF02397">
    <property type="entry name" value="Bac_transf"/>
    <property type="match status" value="1"/>
</dbReference>
<dbReference type="PANTHER" id="PTHR30576:SF10">
    <property type="entry name" value="SLL5057 PROTEIN"/>
    <property type="match status" value="1"/>
</dbReference>
<dbReference type="InterPro" id="IPR017475">
    <property type="entry name" value="EPS_sugar_tfrase"/>
</dbReference>
<dbReference type="GO" id="GO:0016780">
    <property type="term" value="F:phosphotransferase activity, for other substituted phosphate groups"/>
    <property type="evidence" value="ECO:0007669"/>
    <property type="project" value="TreeGrafter"/>
</dbReference>
<feature type="domain" description="Bacterial sugar transferase" evidence="8">
    <location>
        <begin position="26"/>
        <end position="213"/>
    </location>
</feature>
<keyword evidence="5 7" id="KW-1133">Transmembrane helix</keyword>
<evidence type="ECO:0000259" key="8">
    <source>
        <dbReference type="Pfam" id="PF02397"/>
    </source>
</evidence>
<evidence type="ECO:0000256" key="2">
    <source>
        <dbReference type="ARBA" id="ARBA00006464"/>
    </source>
</evidence>
<protein>
    <submittedName>
        <fullName evidence="9">Exopolysaccharide biosynthesis polyprenyl glycosylphosphotransferase</fullName>
    </submittedName>
</protein>
<evidence type="ECO:0000256" key="5">
    <source>
        <dbReference type="ARBA" id="ARBA00022989"/>
    </source>
</evidence>
<dbReference type="PANTHER" id="PTHR30576">
    <property type="entry name" value="COLANIC BIOSYNTHESIS UDP-GLUCOSE LIPID CARRIER TRANSFERASE"/>
    <property type="match status" value="1"/>
</dbReference>
<keyword evidence="3 9" id="KW-0808">Transferase</keyword>
<keyword evidence="4 7" id="KW-0812">Transmembrane</keyword>
<dbReference type="Proteomes" id="UP000662873">
    <property type="component" value="Chromosome"/>
</dbReference>
<reference evidence="9" key="1">
    <citation type="journal article" name="DNA Res.">
        <title>The physiological potential of anammox bacteria as revealed by their core genome structure.</title>
        <authorList>
            <person name="Okubo T."/>
            <person name="Toyoda A."/>
            <person name="Fukuhara K."/>
            <person name="Uchiyama I."/>
            <person name="Harigaya Y."/>
            <person name="Kuroiwa M."/>
            <person name="Suzuki T."/>
            <person name="Murakami Y."/>
            <person name="Suwa Y."/>
            <person name="Takami H."/>
        </authorList>
    </citation>
    <scope>NUCLEOTIDE SEQUENCE</scope>
    <source>
        <strain evidence="9">317325-2</strain>
    </source>
</reference>
<sequence>MQAKAPAEAPKERLVRPRVIHYVKRKRILDILGSLLLMVLLSPLLLAIALWVKLTSKGPVIYKSTRVGLGGRHFQFLKFRSMYVDADRRQAELLAQNEKDGPIFKMKNDPRITPIGRALRRYSLDELPQLWNVFVGEMSLVGPRPPLPREVEQYTEDCLERLSVKPGITCYWQIMGRSDLSFEEWMELDKRYLREMGVWTDLKILLLTPIAVFRGDGAY</sequence>
<keyword evidence="6 7" id="KW-0472">Membrane</keyword>
<evidence type="ECO:0000256" key="4">
    <source>
        <dbReference type="ARBA" id="ARBA00022692"/>
    </source>
</evidence>
<evidence type="ECO:0000256" key="3">
    <source>
        <dbReference type="ARBA" id="ARBA00022679"/>
    </source>
</evidence>
<feature type="transmembrane region" description="Helical" evidence="7">
    <location>
        <begin position="28"/>
        <end position="52"/>
    </location>
</feature>
<dbReference type="AlphaFoldDB" id="A0A809R8D4"/>
<accession>A0A809R8D4</accession>
<dbReference type="NCBIfam" id="TIGR03025">
    <property type="entry name" value="EPS_sugtrans"/>
    <property type="match status" value="1"/>
</dbReference>
<proteinExistence type="inferred from homology"/>
<organism evidence="9 10">
    <name type="scientific">Candidatus Nitrosymbiomonas proteolyticus</name>
    <dbReference type="NCBI Taxonomy" id="2608984"/>
    <lineage>
        <taxon>Bacteria</taxon>
        <taxon>Bacillati</taxon>
        <taxon>Armatimonadota</taxon>
        <taxon>Armatimonadota incertae sedis</taxon>
        <taxon>Candidatus Nitrosymbiomonas</taxon>
    </lineage>
</organism>
<evidence type="ECO:0000313" key="10">
    <source>
        <dbReference type="Proteomes" id="UP000662873"/>
    </source>
</evidence>
<comment type="similarity">
    <text evidence="2">Belongs to the bacterial sugar transferase family.</text>
</comment>